<dbReference type="OrthoDB" id="1248738at2"/>
<keyword evidence="1" id="KW-0614">Plasmid</keyword>
<name>A0A5D8ZZM4_9FLAO</name>
<comment type="caution">
    <text evidence="1">The sequence shown here is derived from an EMBL/GenBank/DDBJ whole genome shotgun (WGS) entry which is preliminary data.</text>
</comment>
<reference evidence="1 2" key="1">
    <citation type="submission" date="2019-08" db="EMBL/GenBank/DDBJ databases">
        <title>Draft genome sequence of Chryseobacterium sp. Gsoil 183.</title>
        <authorList>
            <person name="Im W.-T."/>
        </authorList>
    </citation>
    <scope>NUCLEOTIDE SEQUENCE [LARGE SCALE GENOMIC DNA]</scope>
    <source>
        <strain evidence="1 2">Gsoil 183</strain>
        <plasmid evidence="1">unnamed1</plasmid>
    </source>
</reference>
<keyword evidence="2" id="KW-1185">Reference proteome</keyword>
<dbReference type="EMBL" id="VTRU01000001">
    <property type="protein sequence ID" value="TZF99800.1"/>
    <property type="molecule type" value="Genomic_DNA"/>
</dbReference>
<gene>
    <name evidence="1" type="ORF">FW781_07685</name>
</gene>
<protein>
    <submittedName>
        <fullName evidence="1">Uncharacterized protein</fullName>
    </submittedName>
</protein>
<accession>A0A5D8ZZM4</accession>
<dbReference type="Proteomes" id="UP000323884">
    <property type="component" value="Unassembled WGS sequence"/>
</dbReference>
<dbReference type="AlphaFoldDB" id="A0A5D8ZZM4"/>
<proteinExistence type="predicted"/>
<sequence>MIRCIKEQRTQEEEAVEILSITKTGIFNHKKKQQLMWDEISEIQIIDAVISVTVDLYPEKDFQLHLADTDVYTEMNREDFEKLLQYHYKKDIYIHNTPPSCGCGG</sequence>
<dbReference type="RefSeq" id="WP_149386872.1">
    <property type="nucleotide sequence ID" value="NZ_VTRU01000001.1"/>
</dbReference>
<evidence type="ECO:0000313" key="2">
    <source>
        <dbReference type="Proteomes" id="UP000323884"/>
    </source>
</evidence>
<evidence type="ECO:0000313" key="1">
    <source>
        <dbReference type="EMBL" id="TZF99800.1"/>
    </source>
</evidence>
<organism evidence="1 2">
    <name type="scientific">Chryseobacterium panacisoli</name>
    <dbReference type="NCBI Taxonomy" id="1807141"/>
    <lineage>
        <taxon>Bacteria</taxon>
        <taxon>Pseudomonadati</taxon>
        <taxon>Bacteroidota</taxon>
        <taxon>Flavobacteriia</taxon>
        <taxon>Flavobacteriales</taxon>
        <taxon>Weeksellaceae</taxon>
        <taxon>Chryseobacterium group</taxon>
        <taxon>Chryseobacterium</taxon>
    </lineage>
</organism>
<geneLocation type="plasmid" evidence="1">
    <name>unnamed1</name>
</geneLocation>